<dbReference type="AlphaFoldDB" id="A0A162DSN5"/>
<name>A0A162DSN5_9BACI</name>
<dbReference type="CDD" id="cd02440">
    <property type="entry name" value="AdoMet_MTases"/>
    <property type="match status" value="1"/>
</dbReference>
<reference evidence="2" key="1">
    <citation type="submission" date="2016-02" db="EMBL/GenBank/DDBJ databases">
        <title>Genome sequence of Bacillus trypoxylicola KCTC 13244(T).</title>
        <authorList>
            <person name="Jeong H."/>
            <person name="Park S.-H."/>
            <person name="Choi S.-K."/>
        </authorList>
    </citation>
    <scope>NUCLEOTIDE SEQUENCE [LARGE SCALE GENOMIC DNA]</scope>
    <source>
        <strain evidence="2">KCTC 13244</strain>
    </source>
</reference>
<keyword evidence="3" id="KW-1185">Reference proteome</keyword>
<dbReference type="STRING" id="519424.AZF04_19205"/>
<feature type="domain" description="Methyltransferase" evidence="1">
    <location>
        <begin position="31"/>
        <end position="134"/>
    </location>
</feature>
<dbReference type="InterPro" id="IPR029063">
    <property type="entry name" value="SAM-dependent_MTases_sf"/>
</dbReference>
<dbReference type="InterPro" id="IPR025714">
    <property type="entry name" value="Methyltranfer_dom"/>
</dbReference>
<dbReference type="EMBL" id="LTAO01000016">
    <property type="protein sequence ID" value="KYG30726.1"/>
    <property type="molecule type" value="Genomic_DNA"/>
</dbReference>
<dbReference type="PANTHER" id="PTHR43861:SF1">
    <property type="entry name" value="TRANS-ACONITATE 2-METHYLTRANSFERASE"/>
    <property type="match status" value="1"/>
</dbReference>
<evidence type="ECO:0000313" key="2">
    <source>
        <dbReference type="EMBL" id="KYG30726.1"/>
    </source>
</evidence>
<gene>
    <name evidence="2" type="ORF">AZF04_19205</name>
</gene>
<dbReference type="SUPFAM" id="SSF53335">
    <property type="entry name" value="S-adenosyl-L-methionine-dependent methyltransferases"/>
    <property type="match status" value="1"/>
</dbReference>
<evidence type="ECO:0000259" key="1">
    <source>
        <dbReference type="Pfam" id="PF13847"/>
    </source>
</evidence>
<dbReference type="Proteomes" id="UP000075806">
    <property type="component" value="Unassembled WGS sequence"/>
</dbReference>
<dbReference type="OrthoDB" id="9760689at2"/>
<protein>
    <recommendedName>
        <fullName evidence="1">Methyltransferase domain-containing protein</fullName>
    </recommendedName>
</protein>
<evidence type="ECO:0000313" key="3">
    <source>
        <dbReference type="Proteomes" id="UP000075806"/>
    </source>
</evidence>
<proteinExistence type="predicted"/>
<organism evidence="2 3">
    <name type="scientific">Alkalihalobacillus trypoxylicola</name>
    <dbReference type="NCBI Taxonomy" id="519424"/>
    <lineage>
        <taxon>Bacteria</taxon>
        <taxon>Bacillati</taxon>
        <taxon>Bacillota</taxon>
        <taxon>Bacilli</taxon>
        <taxon>Bacillales</taxon>
        <taxon>Bacillaceae</taxon>
        <taxon>Alkalihalobacillus</taxon>
    </lineage>
</organism>
<dbReference type="PANTHER" id="PTHR43861">
    <property type="entry name" value="TRANS-ACONITATE 2-METHYLTRANSFERASE-RELATED"/>
    <property type="match status" value="1"/>
</dbReference>
<accession>A0A162DSN5</accession>
<sequence length="254" mass="28949">MNTNWNSTLYDEHHHFVSDYGQSLVTLLQSQKGEHILDLGCGTGDLTQKIAETGAIVKGVDHSPSMIQKAASKYPNLTFEVGHACQLEDVSTYDAIFSNAVFHWIQEQDSLTSSIAKAMKTNGRLVVEFGGKGNVEKLREALSEALEHFELLEQKNKLPDWYFPSVSEYTTVLEAHQLTVTFAKLYHRVTPLIGEDGLRNWYKMFTPAVFDSLDLEQQEFVFSYIEKKLKNSLYDTVQNVWNIDYVRLLVIAFK</sequence>
<dbReference type="RefSeq" id="WP_061948890.1">
    <property type="nucleotide sequence ID" value="NZ_LTAO01000016.1"/>
</dbReference>
<comment type="caution">
    <text evidence="2">The sequence shown here is derived from an EMBL/GenBank/DDBJ whole genome shotgun (WGS) entry which is preliminary data.</text>
</comment>
<dbReference type="Gene3D" id="3.40.50.150">
    <property type="entry name" value="Vaccinia Virus protein VP39"/>
    <property type="match status" value="1"/>
</dbReference>
<dbReference type="Pfam" id="PF13847">
    <property type="entry name" value="Methyltransf_31"/>
    <property type="match status" value="1"/>
</dbReference>